<organism evidence="3 4">
    <name type="scientific">Stentor coeruleus</name>
    <dbReference type="NCBI Taxonomy" id="5963"/>
    <lineage>
        <taxon>Eukaryota</taxon>
        <taxon>Sar</taxon>
        <taxon>Alveolata</taxon>
        <taxon>Ciliophora</taxon>
        <taxon>Postciliodesmatophora</taxon>
        <taxon>Heterotrichea</taxon>
        <taxon>Heterotrichida</taxon>
        <taxon>Stentoridae</taxon>
        <taxon>Stentor</taxon>
    </lineage>
</organism>
<gene>
    <name evidence="3" type="ORF">SteCoe_22697</name>
</gene>
<feature type="coiled-coil region" evidence="1">
    <location>
        <begin position="266"/>
        <end position="332"/>
    </location>
</feature>
<sequence length="935" mass="108293">MDLGELYMRSNEEEPYENMRKTEEKILSLLKKDQKQSKLKLKAEPSRDISHLRDKLKKPTKKSFQPLPTDLPSLKSLAKSSTPKAIKIALPTSPSSPQSYQKKLYLEPISPQTTPNNPQSKTTSYKLLSLSPTPIIEKFPSIEKDLNSQNNIQEIKNLYKWFNTMKNQCEDEESNEIVYTICARELVKQITANSALRGKLLREIIKDQPFVFGEKYKNLLTEFEEYKKEQIPRIKQLKNELNDGICGRQIEVDIMKKEIVDKNFRVKKLENVVEDYKKTIEQVDRKMFYNDDLWKNRLMMVIDEVDYLKKKLADEESLIENLELKRFNSKDEASYEDRVQIKDFLLDIKIDEEVRVEKEPKDEIPILIEEGVDERIDELGKGNEENNERNEENKDEGNEKEGEDNSLCDDKVENEGEILKDAEIKNDAFVEEIKKNPVIKAKKSKKRMKKVKKEDDKVVIENLEKFDIEKSDKVEKHNQTKNIFEKLAEKSTFCESKNHEKLPTLENKLDIIPLENIEDPKSSDQIIITTSTPNNQIIKNNQKPLKPIQIPTITTQSILSDSFPCISPKKILNSQPSPIPSQTVKALKNISFSYTNDKIFEVPSIDEESIQILNPTLKTSKNHQCQEIQTEDFLFEKYLSKLRTIEEHIDKANTEEIENICKNPKNQFIENSINFNQQPIRKQGKRLSLKKNQKNLQRSFTVKQSQNTENITVNKAVNNEEIVCEENDKGIVDEGKEEVMAFINSVSFLTSKITQKKQEILDLDKEISEKAKVLAIINDKRKSVKKKGQKNIDVNRRMTMLKVEKQVSDDKKRLDKQNTSLSPRIKKMGTETFINDNDISPWDEGYEVGYGDGKINGLLKAIEEIKNNKKSGYKLKKNYDSSSLQTLKRKNDKPRASTKNIDPNIFSATKNKPRKTLTSPSFIESTRASIIQNKN</sequence>
<feature type="region of interest" description="Disordered" evidence="2">
    <location>
        <begin position="1"/>
        <end position="20"/>
    </location>
</feature>
<comment type="caution">
    <text evidence="3">The sequence shown here is derived from an EMBL/GenBank/DDBJ whole genome shotgun (WGS) entry which is preliminary data.</text>
</comment>
<evidence type="ECO:0000313" key="3">
    <source>
        <dbReference type="EMBL" id="OMJ77658.1"/>
    </source>
</evidence>
<feature type="region of interest" description="Disordered" evidence="2">
    <location>
        <begin position="379"/>
        <end position="411"/>
    </location>
</feature>
<proteinExistence type="predicted"/>
<feature type="compositionally biased region" description="Basic and acidic residues" evidence="2">
    <location>
        <begin position="379"/>
        <end position="400"/>
    </location>
</feature>
<accession>A0A1R2BLQ1</accession>
<feature type="compositionally biased region" description="Polar residues" evidence="2">
    <location>
        <begin position="897"/>
        <end position="923"/>
    </location>
</feature>
<feature type="region of interest" description="Disordered" evidence="2">
    <location>
        <begin position="883"/>
        <end position="923"/>
    </location>
</feature>
<evidence type="ECO:0000313" key="4">
    <source>
        <dbReference type="Proteomes" id="UP000187209"/>
    </source>
</evidence>
<feature type="compositionally biased region" description="Basic and acidic residues" evidence="2">
    <location>
        <begin position="32"/>
        <end position="53"/>
    </location>
</feature>
<dbReference type="Proteomes" id="UP000187209">
    <property type="component" value="Unassembled WGS sequence"/>
</dbReference>
<protein>
    <submittedName>
        <fullName evidence="3">Uncharacterized protein</fullName>
    </submittedName>
</protein>
<name>A0A1R2BLQ1_9CILI</name>
<keyword evidence="1" id="KW-0175">Coiled coil</keyword>
<keyword evidence="4" id="KW-1185">Reference proteome</keyword>
<reference evidence="3 4" key="1">
    <citation type="submission" date="2016-11" db="EMBL/GenBank/DDBJ databases">
        <title>The macronuclear genome of Stentor coeruleus: a giant cell with tiny introns.</title>
        <authorList>
            <person name="Slabodnick M."/>
            <person name="Ruby J.G."/>
            <person name="Reiff S.B."/>
            <person name="Swart E.C."/>
            <person name="Gosai S."/>
            <person name="Prabakaran S."/>
            <person name="Witkowska E."/>
            <person name="Larue G.E."/>
            <person name="Fisher S."/>
            <person name="Freeman R.M."/>
            <person name="Gunawardena J."/>
            <person name="Chu W."/>
            <person name="Stover N.A."/>
            <person name="Gregory B.D."/>
            <person name="Nowacki M."/>
            <person name="Derisi J."/>
            <person name="Roy S.W."/>
            <person name="Marshall W.F."/>
            <person name="Sood P."/>
        </authorList>
    </citation>
    <scope>NUCLEOTIDE SEQUENCE [LARGE SCALE GENOMIC DNA]</scope>
    <source>
        <strain evidence="3">WM001</strain>
    </source>
</reference>
<evidence type="ECO:0000256" key="2">
    <source>
        <dbReference type="SAM" id="MobiDB-lite"/>
    </source>
</evidence>
<dbReference type="EMBL" id="MPUH01000563">
    <property type="protein sequence ID" value="OMJ77658.1"/>
    <property type="molecule type" value="Genomic_DNA"/>
</dbReference>
<dbReference type="OrthoDB" id="326811at2759"/>
<evidence type="ECO:0000256" key="1">
    <source>
        <dbReference type="SAM" id="Coils"/>
    </source>
</evidence>
<dbReference type="AlphaFoldDB" id="A0A1R2BLQ1"/>
<feature type="region of interest" description="Disordered" evidence="2">
    <location>
        <begin position="32"/>
        <end position="76"/>
    </location>
</feature>